<proteinExistence type="predicted"/>
<dbReference type="EMBL" id="JAARLZ010000010">
    <property type="protein sequence ID" value="NII08074.1"/>
    <property type="molecule type" value="Genomic_DNA"/>
</dbReference>
<reference evidence="2 3" key="1">
    <citation type="submission" date="2020-03" db="EMBL/GenBank/DDBJ databases">
        <authorList>
            <person name="Lai Q."/>
        </authorList>
    </citation>
    <scope>NUCLEOTIDE SEQUENCE [LARGE SCALE GENOMIC DNA]</scope>
    <source>
        <strain evidence="2 3">CCUG 25036</strain>
    </source>
</reference>
<evidence type="ECO:0000313" key="2">
    <source>
        <dbReference type="EMBL" id="NII08074.1"/>
    </source>
</evidence>
<evidence type="ECO:0000313" key="3">
    <source>
        <dbReference type="Proteomes" id="UP000490980"/>
    </source>
</evidence>
<name>A0A7X5ZJR9_9GAMM</name>
<evidence type="ECO:0000259" key="1">
    <source>
        <dbReference type="Pfam" id="PF09836"/>
    </source>
</evidence>
<dbReference type="RefSeq" id="WP_166950472.1">
    <property type="nucleotide sequence ID" value="NZ_JAARLZ010000010.1"/>
</dbReference>
<sequence length="250" mass="27346">MSGLADYQRRFLHALGDAESHFLPARQAGFDVYRNTTLRAGIDALEANFPSVACLVGRDWFRAAAAAYVEMSPPEDPRLMFYGDLFPAFLDAAEQTADVPYLGDVARLDRLWTESQNAADDIPMPSAMWAELTEDGLSSVTLRPHASLRLFRSPHPAVTIWRASREGRAVEGELAWQPEHAVVVRAHMQVTVHDVGAPCLMFIEACASGSTLAEAAVHTHRFHPDAAIDRILAGCQLAGLFVLAHGETNP</sequence>
<feature type="domain" description="Putative DNA-binding" evidence="1">
    <location>
        <begin position="7"/>
        <end position="90"/>
    </location>
</feature>
<dbReference type="Pfam" id="PF09836">
    <property type="entry name" value="DUF2063"/>
    <property type="match status" value="1"/>
</dbReference>
<dbReference type="Proteomes" id="UP000490980">
    <property type="component" value="Unassembled WGS sequence"/>
</dbReference>
<gene>
    <name evidence="2" type="ORF">HBF25_16945</name>
</gene>
<accession>A0A7X5ZJR9</accession>
<keyword evidence="3" id="KW-1185">Reference proteome</keyword>
<organism evidence="2 3">
    <name type="scientific">Luteibacter anthropi</name>
    <dbReference type="NCBI Taxonomy" id="564369"/>
    <lineage>
        <taxon>Bacteria</taxon>
        <taxon>Pseudomonadati</taxon>
        <taxon>Pseudomonadota</taxon>
        <taxon>Gammaproteobacteria</taxon>
        <taxon>Lysobacterales</taxon>
        <taxon>Rhodanobacteraceae</taxon>
        <taxon>Luteibacter</taxon>
    </lineage>
</organism>
<comment type="caution">
    <text evidence="2">The sequence shown here is derived from an EMBL/GenBank/DDBJ whole genome shotgun (WGS) entry which is preliminary data.</text>
</comment>
<protein>
    <submittedName>
        <fullName evidence="2">DUF2063 domain-containing protein</fullName>
    </submittedName>
</protein>
<dbReference type="InterPro" id="IPR018640">
    <property type="entry name" value="DUF2063"/>
</dbReference>
<dbReference type="AlphaFoldDB" id="A0A7X5ZJR9"/>